<gene>
    <name evidence="2" type="ORF">PanWU01x14_147540</name>
</gene>
<evidence type="ECO:0000256" key="1">
    <source>
        <dbReference type="SAM" id="MobiDB-lite"/>
    </source>
</evidence>
<organism evidence="2 3">
    <name type="scientific">Parasponia andersonii</name>
    <name type="common">Sponia andersonii</name>
    <dbReference type="NCBI Taxonomy" id="3476"/>
    <lineage>
        <taxon>Eukaryota</taxon>
        <taxon>Viridiplantae</taxon>
        <taxon>Streptophyta</taxon>
        <taxon>Embryophyta</taxon>
        <taxon>Tracheophyta</taxon>
        <taxon>Spermatophyta</taxon>
        <taxon>Magnoliopsida</taxon>
        <taxon>eudicotyledons</taxon>
        <taxon>Gunneridae</taxon>
        <taxon>Pentapetalae</taxon>
        <taxon>rosids</taxon>
        <taxon>fabids</taxon>
        <taxon>Rosales</taxon>
        <taxon>Cannabaceae</taxon>
        <taxon>Parasponia</taxon>
    </lineage>
</organism>
<comment type="caution">
    <text evidence="2">The sequence shown here is derived from an EMBL/GenBank/DDBJ whole genome shotgun (WGS) entry which is preliminary data.</text>
</comment>
<accession>A0A2P5CJF8</accession>
<evidence type="ECO:0000313" key="2">
    <source>
        <dbReference type="EMBL" id="PON61164.1"/>
    </source>
</evidence>
<protein>
    <submittedName>
        <fullName evidence="2">Uncharacterized protein</fullName>
    </submittedName>
</protein>
<feature type="non-terminal residue" evidence="2">
    <location>
        <position position="1"/>
    </location>
</feature>
<keyword evidence="3" id="KW-1185">Reference proteome</keyword>
<name>A0A2P5CJF8_PARAD</name>
<dbReference type="AlphaFoldDB" id="A0A2P5CJF8"/>
<evidence type="ECO:0000313" key="3">
    <source>
        <dbReference type="Proteomes" id="UP000237105"/>
    </source>
</evidence>
<feature type="region of interest" description="Disordered" evidence="1">
    <location>
        <begin position="29"/>
        <end position="53"/>
    </location>
</feature>
<sequence length="53" mass="5724">ALEYITKSRQSVGHAHLCGKETNGQCEPYLPNADRLSNAPDKSHSTMLGPGSR</sequence>
<reference evidence="3" key="1">
    <citation type="submission" date="2016-06" db="EMBL/GenBank/DDBJ databases">
        <title>Parallel loss of symbiosis genes in relatives of nitrogen-fixing non-legume Parasponia.</title>
        <authorList>
            <person name="Van Velzen R."/>
            <person name="Holmer R."/>
            <person name="Bu F."/>
            <person name="Rutten L."/>
            <person name="Van Zeijl A."/>
            <person name="Liu W."/>
            <person name="Santuari L."/>
            <person name="Cao Q."/>
            <person name="Sharma T."/>
            <person name="Shen D."/>
            <person name="Roswanjaya Y."/>
            <person name="Wardhani T."/>
            <person name="Kalhor M.S."/>
            <person name="Jansen J."/>
            <person name="Van den Hoogen J."/>
            <person name="Gungor B."/>
            <person name="Hartog M."/>
            <person name="Hontelez J."/>
            <person name="Verver J."/>
            <person name="Yang W.-C."/>
            <person name="Schijlen E."/>
            <person name="Repin R."/>
            <person name="Schilthuizen M."/>
            <person name="Schranz E."/>
            <person name="Heidstra R."/>
            <person name="Miyata K."/>
            <person name="Fedorova E."/>
            <person name="Kohlen W."/>
            <person name="Bisseling T."/>
            <person name="Smit S."/>
            <person name="Geurts R."/>
        </authorList>
    </citation>
    <scope>NUCLEOTIDE SEQUENCE [LARGE SCALE GENOMIC DNA]</scope>
    <source>
        <strain evidence="3">cv. WU1-14</strain>
    </source>
</reference>
<dbReference type="EMBL" id="JXTB01000123">
    <property type="protein sequence ID" value="PON61164.1"/>
    <property type="molecule type" value="Genomic_DNA"/>
</dbReference>
<dbReference type="Proteomes" id="UP000237105">
    <property type="component" value="Unassembled WGS sequence"/>
</dbReference>
<proteinExistence type="predicted"/>